<dbReference type="Gene3D" id="1.20.58.250">
    <property type="entry name" value="DNA polymerase III-theta"/>
    <property type="match status" value="1"/>
</dbReference>
<comment type="caution">
    <text evidence="1">The sequence shown here is derived from an EMBL/GenBank/DDBJ whole genome shotgun (WGS) entry which is preliminary data.</text>
</comment>
<dbReference type="RefSeq" id="WP_150384720.1">
    <property type="nucleotide sequence ID" value="NZ_BAAAFS010000001.1"/>
</dbReference>
<sequence length="66" mass="8027">MSENSTKPKMTREEEDEIESLAKSLVQRDKLKLLKIDKEIEQQRPERLRAWFKERLKYHRDAAKNN</sequence>
<proteinExistence type="predicted"/>
<evidence type="ECO:0000313" key="2">
    <source>
        <dbReference type="Proteomes" id="UP000322181"/>
    </source>
</evidence>
<evidence type="ECO:0008006" key="3">
    <source>
        <dbReference type="Google" id="ProtNLM"/>
    </source>
</evidence>
<dbReference type="GO" id="GO:0003887">
    <property type="term" value="F:DNA-directed DNA polymerase activity"/>
    <property type="evidence" value="ECO:0007669"/>
    <property type="project" value="InterPro"/>
</dbReference>
<dbReference type="Proteomes" id="UP000322181">
    <property type="component" value="Unassembled WGS sequence"/>
</dbReference>
<gene>
    <name evidence="1" type="ORF">F4V73_05945</name>
</gene>
<organism evidence="1 2">
    <name type="scientific">Morganella psychrotolerans</name>
    <dbReference type="NCBI Taxonomy" id="368603"/>
    <lineage>
        <taxon>Bacteria</taxon>
        <taxon>Pseudomonadati</taxon>
        <taxon>Pseudomonadota</taxon>
        <taxon>Gammaproteobacteria</taxon>
        <taxon>Enterobacterales</taxon>
        <taxon>Morganellaceae</taxon>
        <taxon>Morganella</taxon>
    </lineage>
</organism>
<name>A0A5M9R9V8_9GAMM</name>
<dbReference type="GO" id="GO:0003677">
    <property type="term" value="F:DNA binding"/>
    <property type="evidence" value="ECO:0007669"/>
    <property type="project" value="InterPro"/>
</dbReference>
<reference evidence="1 2" key="1">
    <citation type="submission" date="2019-09" db="EMBL/GenBank/DDBJ databases">
        <title>Draft genome sequence of various Type strains from the CCUG.</title>
        <authorList>
            <person name="Pineiro-Iglesias B."/>
            <person name="Tunovic T."/>
            <person name="Unosson C."/>
            <person name="Inganas E."/>
            <person name="Ohlen M."/>
            <person name="Cardew S."/>
            <person name="Jensie-Markopoulos S."/>
            <person name="Salva-Serra F."/>
            <person name="Jaen-Luchoro D."/>
            <person name="Karlsson R."/>
            <person name="Svensson-Stadler L."/>
            <person name="Chun J."/>
            <person name="Moore E."/>
        </authorList>
    </citation>
    <scope>NUCLEOTIDE SEQUENCE [LARGE SCALE GENOMIC DNA]</scope>
    <source>
        <strain evidence="1 2">CCUG 53682T</strain>
    </source>
</reference>
<evidence type="ECO:0000313" key="1">
    <source>
        <dbReference type="EMBL" id="KAA8717391.1"/>
    </source>
</evidence>
<accession>A0A5M9R9V8</accession>
<dbReference type="GO" id="GO:0006260">
    <property type="term" value="P:DNA replication"/>
    <property type="evidence" value="ECO:0007669"/>
    <property type="project" value="InterPro"/>
</dbReference>
<dbReference type="AlphaFoldDB" id="A0A5M9R9V8"/>
<dbReference type="InterPro" id="IPR036745">
    <property type="entry name" value="PolIII_theta_sf"/>
</dbReference>
<dbReference type="SUPFAM" id="SSF46575">
    <property type="entry name" value="DNA polymerase III theta subunit-like"/>
    <property type="match status" value="1"/>
</dbReference>
<protein>
    <recommendedName>
        <fullName evidence="3">DNA polymerase III subunit theta</fullName>
    </recommendedName>
</protein>
<dbReference type="EMBL" id="VXKB01000001">
    <property type="protein sequence ID" value="KAA8717391.1"/>
    <property type="molecule type" value="Genomic_DNA"/>
</dbReference>